<evidence type="ECO:0000313" key="4">
    <source>
        <dbReference type="EMBL" id="ALB06114.1"/>
    </source>
</evidence>
<dbReference type="PHI-base" id="PHI:123296"/>
<sequence>MAEATGLVLSGIALASLVTTCVEFVEYFEDGRACMRDVNLAVTKVNLMKARLCQLGDLENTAIPPSLLDASAAPDDWQHVAKSLPEGASGIKEIIQRATKLCKKYCRDGMPETSRARKCTIAAQSSSHQLDGRDSSGESPPAGRRAIYKTMKRSVSWALHDKKKFNGLIADFDFILSNLEKITEGFDTRKNPSHDSLAMSTTKSDTSEKMNARADPEPGSPASDARGQGPPIVQTTTFTRCQAYDQAVHFVGGQQNRDNERTKLPRETITRFDNNHGYDQSFTVSGHVDGSTINGIGTFWQKLAMEGMRQQSQAKAMVTVVESEVGGGERRVNQYGPRRSGRLLTNGTDWNDKAGQNEDEMFQPQTCSVD</sequence>
<dbReference type="Gene3D" id="1.20.120.1020">
    <property type="entry name" value="Prion-inhibition and propagation, HeLo domain"/>
    <property type="match status" value="1"/>
</dbReference>
<evidence type="ECO:0000259" key="3">
    <source>
        <dbReference type="Pfam" id="PF14479"/>
    </source>
</evidence>
<evidence type="ECO:0000256" key="1">
    <source>
        <dbReference type="SAM" id="MobiDB-lite"/>
    </source>
</evidence>
<feature type="compositionally biased region" description="Basic and acidic residues" evidence="1">
    <location>
        <begin position="205"/>
        <end position="216"/>
    </location>
</feature>
<dbReference type="EMBL" id="CM003099">
    <property type="protein sequence ID" value="KUI66192.1"/>
    <property type="molecule type" value="Genomic_DNA"/>
</dbReference>
<evidence type="ECO:0000256" key="2">
    <source>
        <dbReference type="SAM" id="SignalP"/>
    </source>
</evidence>
<evidence type="ECO:0000313" key="6">
    <source>
        <dbReference type="Proteomes" id="UP000078559"/>
    </source>
</evidence>
<gene>
    <name evidence="5" type="ORF">VM1G_02400</name>
</gene>
<keyword evidence="6" id="KW-1185">Reference proteome</keyword>
<reference evidence="4" key="2">
    <citation type="journal article" date="2015" name="Front. Plant Sci.">
        <title>Candidate effector proteins of the necrotrophic apple canker pathogen Valsa mali can suppress BAX-induced PCD.</title>
        <authorList>
            <person name="Li Z."/>
            <person name="Yin Z."/>
            <person name="Fan Y."/>
            <person name="Xu M."/>
            <person name="Kang Z."/>
            <person name="Huang L."/>
        </authorList>
    </citation>
    <scope>NUCLEOTIDE SEQUENCE</scope>
    <source>
        <strain evidence="4">03-8</strain>
    </source>
</reference>
<dbReference type="PHI-base" id="PHI:11796"/>
<name>A0A0M4AMY8_CYTMA</name>
<feature type="domain" description="Prion-inhibition and propagation HeLo" evidence="3">
    <location>
        <begin position="6"/>
        <end position="187"/>
    </location>
</feature>
<feature type="chain" id="PRO_5011860215" evidence="2">
    <location>
        <begin position="16"/>
        <end position="370"/>
    </location>
</feature>
<organism evidence="4">
    <name type="scientific">Cytospora mali</name>
    <name type="common">Apple Valsa canker fungus</name>
    <name type="synonym">Valsa mali</name>
    <dbReference type="NCBI Taxonomy" id="578113"/>
    <lineage>
        <taxon>Eukaryota</taxon>
        <taxon>Fungi</taxon>
        <taxon>Dikarya</taxon>
        <taxon>Ascomycota</taxon>
        <taxon>Pezizomycotina</taxon>
        <taxon>Sordariomycetes</taxon>
        <taxon>Sordariomycetidae</taxon>
        <taxon>Diaporthales</taxon>
        <taxon>Cytosporaceae</taxon>
        <taxon>Cytospora</taxon>
    </lineage>
</organism>
<keyword evidence="2" id="KW-0732">Signal</keyword>
<dbReference type="InterPro" id="IPR029498">
    <property type="entry name" value="HeLo_dom"/>
</dbReference>
<reference evidence="5" key="1">
    <citation type="submission" date="2014-12" db="EMBL/GenBank/DDBJ databases">
        <title>Genome Sequence of Valsa Canker Pathogens Uncovers a Specific Adaption of Colonization on Woody Bark.</title>
        <authorList>
            <person name="Yin Z."/>
            <person name="Liu H."/>
            <person name="Gao X."/>
            <person name="Li Z."/>
            <person name="Song N."/>
            <person name="Ke X."/>
            <person name="Dai Q."/>
            <person name="Wu Y."/>
            <person name="Sun Y."/>
            <person name="Xu J.-R."/>
            <person name="Kang Z.K."/>
            <person name="Wang L."/>
            <person name="Huang L."/>
        </authorList>
    </citation>
    <scope>NUCLEOTIDE SEQUENCE [LARGE SCALE GENOMIC DNA]</scope>
    <source>
        <strain evidence="5">03-8</strain>
    </source>
</reference>
<dbReference type="OrthoDB" id="20872at2759"/>
<dbReference type="EMBL" id="KR868746">
    <property type="protein sequence ID" value="ALB06114.1"/>
    <property type="molecule type" value="mRNA"/>
</dbReference>
<feature type="region of interest" description="Disordered" evidence="1">
    <location>
        <begin position="327"/>
        <end position="370"/>
    </location>
</feature>
<dbReference type="Pfam" id="PF14479">
    <property type="entry name" value="HeLo"/>
    <property type="match status" value="1"/>
</dbReference>
<proteinExistence type="evidence at transcript level"/>
<dbReference type="Proteomes" id="UP000078559">
    <property type="component" value="Chromosome 2"/>
</dbReference>
<protein>
    <submittedName>
        <fullName evidence="5">Heterokaryon incompatibility protein s</fullName>
    </submittedName>
</protein>
<feature type="region of interest" description="Disordered" evidence="1">
    <location>
        <begin position="122"/>
        <end position="144"/>
    </location>
</feature>
<dbReference type="AlphaFoldDB" id="A0A0M4AMY8"/>
<feature type="signal peptide" evidence="2">
    <location>
        <begin position="1"/>
        <end position="15"/>
    </location>
</feature>
<feature type="region of interest" description="Disordered" evidence="1">
    <location>
        <begin position="186"/>
        <end position="231"/>
    </location>
</feature>
<evidence type="ECO:0000313" key="5">
    <source>
        <dbReference type="EMBL" id="KUI66192.1"/>
    </source>
</evidence>
<accession>A0A0M4AMY8</accession>
<dbReference type="InterPro" id="IPR038305">
    <property type="entry name" value="HeLo_sf"/>
</dbReference>